<reference evidence="1" key="1">
    <citation type="submission" date="2021-06" db="EMBL/GenBank/DDBJ databases">
        <title>Elioraea tepida, sp. nov., a moderately thermophilic aerobic anoxygenic phototrophic bacterium isolated from an alkaline siliceous hot spring mat community in Yellowstone National Park, WY, USA.</title>
        <authorList>
            <person name="Saini M.K."/>
            <person name="Yoshida S."/>
            <person name="Sebastian A."/>
            <person name="Hirose S."/>
            <person name="Hara E."/>
            <person name="Tamaki H."/>
            <person name="Soulier N.T."/>
            <person name="Albert I."/>
            <person name="Hanada S."/>
            <person name="Bryant D.A."/>
            <person name="Tank M."/>
        </authorList>
    </citation>
    <scope>NUCLEOTIDE SEQUENCE</scope>
    <source>
        <strain evidence="1">MS-P2</strain>
    </source>
</reference>
<evidence type="ECO:0000313" key="2">
    <source>
        <dbReference type="Proteomes" id="UP000694001"/>
    </source>
</evidence>
<dbReference type="KEGG" id="elio:KO353_02890"/>
<dbReference type="RefSeq" id="WP_218286268.1">
    <property type="nucleotide sequence ID" value="NZ_CP076448.1"/>
</dbReference>
<name>A0A975U3B6_9PROT</name>
<keyword evidence="2" id="KW-1185">Reference proteome</keyword>
<dbReference type="PROSITE" id="PS51257">
    <property type="entry name" value="PROKAR_LIPOPROTEIN"/>
    <property type="match status" value="1"/>
</dbReference>
<dbReference type="Proteomes" id="UP000694001">
    <property type="component" value="Chromosome"/>
</dbReference>
<dbReference type="EMBL" id="CP076448">
    <property type="protein sequence ID" value="QXM25212.1"/>
    <property type="molecule type" value="Genomic_DNA"/>
</dbReference>
<gene>
    <name evidence="1" type="ORF">KO353_02890</name>
</gene>
<organism evidence="1 2">
    <name type="scientific">Elioraea tepida</name>
    <dbReference type="NCBI Taxonomy" id="2843330"/>
    <lineage>
        <taxon>Bacteria</taxon>
        <taxon>Pseudomonadati</taxon>
        <taxon>Pseudomonadota</taxon>
        <taxon>Alphaproteobacteria</taxon>
        <taxon>Acetobacterales</taxon>
        <taxon>Elioraeaceae</taxon>
        <taxon>Elioraea</taxon>
    </lineage>
</organism>
<sequence length="181" mass="19239">MTRRGALLGALALAACDEGPKVEPVSLPVAALRGTADPLWQAAEIASFALAMRPQNLEGKPAEAAFAVMLYEYAAAEAGNGRLHDQNPGRLMREGRPHLRAAAGLIGEAEPQRVIDALWSVTEALRRGDEAASRAAFSAPVFRGPPEVPRAALSRLVVPPQAVRGLRALREALARDQLSPR</sequence>
<protein>
    <submittedName>
        <fullName evidence="1">Uncharacterized protein</fullName>
    </submittedName>
</protein>
<evidence type="ECO:0000313" key="1">
    <source>
        <dbReference type="EMBL" id="QXM25212.1"/>
    </source>
</evidence>
<accession>A0A975U3B6</accession>
<dbReference type="AlphaFoldDB" id="A0A975U3B6"/>
<proteinExistence type="predicted"/>